<protein>
    <recommendedName>
        <fullName evidence="2">DUF2423 domain-containing protein</fullName>
    </recommendedName>
</protein>
<evidence type="ECO:0000259" key="2">
    <source>
        <dbReference type="Pfam" id="PF10338"/>
    </source>
</evidence>
<feature type="domain" description="DUF2423" evidence="2">
    <location>
        <begin position="1"/>
        <end position="44"/>
    </location>
</feature>
<gene>
    <name evidence="3" type="ORF">VTJ49DRAFT_2169</name>
</gene>
<dbReference type="Pfam" id="PF10338">
    <property type="entry name" value="YBL028C_N"/>
    <property type="match status" value="1"/>
</dbReference>
<organism evidence="3 4">
    <name type="scientific">Humicola insolens</name>
    <name type="common">Soft-rot fungus</name>
    <dbReference type="NCBI Taxonomy" id="85995"/>
    <lineage>
        <taxon>Eukaryota</taxon>
        <taxon>Fungi</taxon>
        <taxon>Dikarya</taxon>
        <taxon>Ascomycota</taxon>
        <taxon>Pezizomycotina</taxon>
        <taxon>Sordariomycetes</taxon>
        <taxon>Sordariomycetidae</taxon>
        <taxon>Sordariales</taxon>
        <taxon>Chaetomiaceae</taxon>
        <taxon>Mycothermus</taxon>
    </lineage>
</organism>
<evidence type="ECO:0000313" key="4">
    <source>
        <dbReference type="Proteomes" id="UP001583172"/>
    </source>
</evidence>
<feature type="compositionally biased region" description="Basic residues" evidence="1">
    <location>
        <begin position="83"/>
        <end position="96"/>
    </location>
</feature>
<keyword evidence="4" id="KW-1185">Reference proteome</keyword>
<dbReference type="InterPro" id="IPR019434">
    <property type="entry name" value="DUF2423"/>
</dbReference>
<feature type="region of interest" description="Disordered" evidence="1">
    <location>
        <begin position="1"/>
        <end position="20"/>
    </location>
</feature>
<evidence type="ECO:0000313" key="3">
    <source>
        <dbReference type="EMBL" id="KAL1838846.1"/>
    </source>
</evidence>
<accession>A0ABR3VBV0</accession>
<dbReference type="EMBL" id="JAZGSY010000190">
    <property type="protein sequence ID" value="KAL1838846.1"/>
    <property type="molecule type" value="Genomic_DNA"/>
</dbReference>
<dbReference type="PANTHER" id="PTHR28219">
    <property type="entry name" value="UPF0642 PROTEIN YBL028C"/>
    <property type="match status" value="1"/>
</dbReference>
<reference evidence="3 4" key="1">
    <citation type="journal article" date="2024" name="Commun. Biol.">
        <title>Comparative genomic analysis of thermophilic fungi reveals convergent evolutionary adaptations and gene losses.</title>
        <authorList>
            <person name="Steindorff A.S."/>
            <person name="Aguilar-Pontes M.V."/>
            <person name="Robinson A.J."/>
            <person name="Andreopoulos B."/>
            <person name="LaButti K."/>
            <person name="Kuo A."/>
            <person name="Mondo S."/>
            <person name="Riley R."/>
            <person name="Otillar R."/>
            <person name="Haridas S."/>
            <person name="Lipzen A."/>
            <person name="Grimwood J."/>
            <person name="Schmutz J."/>
            <person name="Clum A."/>
            <person name="Reid I.D."/>
            <person name="Moisan M.C."/>
            <person name="Butler G."/>
            <person name="Nguyen T.T.M."/>
            <person name="Dewar K."/>
            <person name="Conant G."/>
            <person name="Drula E."/>
            <person name="Henrissat B."/>
            <person name="Hansel C."/>
            <person name="Singer S."/>
            <person name="Hutchinson M.I."/>
            <person name="de Vries R.P."/>
            <person name="Natvig D.O."/>
            <person name="Powell A.J."/>
            <person name="Tsang A."/>
            <person name="Grigoriev I.V."/>
        </authorList>
    </citation>
    <scope>NUCLEOTIDE SEQUENCE [LARGE SCALE GENOMIC DNA]</scope>
    <source>
        <strain evidence="3 4">CBS 620.91</strain>
    </source>
</reference>
<dbReference type="Proteomes" id="UP001583172">
    <property type="component" value="Unassembled WGS sequence"/>
</dbReference>
<evidence type="ECO:0000256" key="1">
    <source>
        <dbReference type="SAM" id="MobiDB-lite"/>
    </source>
</evidence>
<sequence>MAKSKRSTVIKENKRQLRKNVFGPVEAARIERLSAKLMEIAQAPKPQRDAEMSEATEKDAAPQTDDAAMEVDDAKPASTKPSSSKKKIEKRRRKKSNIVFPMKYAKKNKARK</sequence>
<feature type="region of interest" description="Disordered" evidence="1">
    <location>
        <begin position="40"/>
        <end position="112"/>
    </location>
</feature>
<name>A0ABR3VBV0_HUMIN</name>
<dbReference type="PANTHER" id="PTHR28219:SF1">
    <property type="entry name" value="UPF0642 PROTEIN YBL028C"/>
    <property type="match status" value="1"/>
</dbReference>
<feature type="compositionally biased region" description="Basic and acidic residues" evidence="1">
    <location>
        <begin position="46"/>
        <end position="60"/>
    </location>
</feature>
<proteinExistence type="predicted"/>
<comment type="caution">
    <text evidence="3">The sequence shown here is derived from an EMBL/GenBank/DDBJ whole genome shotgun (WGS) entry which is preliminary data.</text>
</comment>